<dbReference type="Pfam" id="PF11349">
    <property type="entry name" value="DUF3151"/>
    <property type="match status" value="1"/>
</dbReference>
<dbReference type="EMBL" id="CAEZYR010000016">
    <property type="protein sequence ID" value="CAB4733510.1"/>
    <property type="molecule type" value="Genomic_DNA"/>
</dbReference>
<gene>
    <name evidence="1" type="ORF">UFOPK2754_00647</name>
    <name evidence="2" type="ORF">UFOPK3543_00340</name>
    <name evidence="3" type="ORF">UFOPK3967_02992</name>
</gene>
<dbReference type="EMBL" id="CAFBMH010000007">
    <property type="protein sequence ID" value="CAB4892073.1"/>
    <property type="molecule type" value="Genomic_DNA"/>
</dbReference>
<dbReference type="AlphaFoldDB" id="A0A6J7FK93"/>
<evidence type="ECO:0000313" key="3">
    <source>
        <dbReference type="EMBL" id="CAB5024984.1"/>
    </source>
</evidence>
<organism evidence="2">
    <name type="scientific">freshwater metagenome</name>
    <dbReference type="NCBI Taxonomy" id="449393"/>
    <lineage>
        <taxon>unclassified sequences</taxon>
        <taxon>metagenomes</taxon>
        <taxon>ecological metagenomes</taxon>
    </lineage>
</organism>
<sequence>MSDQHPVTLMTSGPPETVLDPEPSAALTALAEALAKPLDERRAAVALVVAPWPRMLAGWGALGELGRDPVERYAAFRVGYHRGLDRLRANGWRGSGYVRWRHEENRGFLRALAGLQREAQAIGEHDESERCALFLRQLDPAWPPSDLLPGAAA</sequence>
<evidence type="ECO:0000313" key="2">
    <source>
        <dbReference type="EMBL" id="CAB4892073.1"/>
    </source>
</evidence>
<proteinExistence type="predicted"/>
<dbReference type="EMBL" id="CAFBOS010000286">
    <property type="protein sequence ID" value="CAB5024984.1"/>
    <property type="molecule type" value="Genomic_DNA"/>
</dbReference>
<reference evidence="2" key="1">
    <citation type="submission" date="2020-05" db="EMBL/GenBank/DDBJ databases">
        <authorList>
            <person name="Chiriac C."/>
            <person name="Salcher M."/>
            <person name="Ghai R."/>
            <person name="Kavagutti S V."/>
        </authorList>
    </citation>
    <scope>NUCLEOTIDE SEQUENCE</scope>
</reference>
<evidence type="ECO:0000313" key="1">
    <source>
        <dbReference type="EMBL" id="CAB4733510.1"/>
    </source>
</evidence>
<accession>A0A6J7FK93</accession>
<protein>
    <submittedName>
        <fullName evidence="2">Unannotated protein</fullName>
    </submittedName>
</protein>
<name>A0A6J7FK93_9ZZZZ</name>
<dbReference type="InterPro" id="IPR014487">
    <property type="entry name" value="DUF3151"/>
</dbReference>